<keyword evidence="2" id="KW-0732">Signal</keyword>
<proteinExistence type="predicted"/>
<dbReference type="Proteomes" id="UP000179807">
    <property type="component" value="Unassembled WGS sequence"/>
</dbReference>
<dbReference type="GO" id="GO:0016020">
    <property type="term" value="C:membrane"/>
    <property type="evidence" value="ECO:0007669"/>
    <property type="project" value="TreeGrafter"/>
</dbReference>
<dbReference type="PANTHER" id="PTHR22050:SF0">
    <property type="entry name" value="TRANSMEMBRANE PROTEIN 131 HOMOLOG"/>
    <property type="match status" value="1"/>
</dbReference>
<feature type="chain" id="PRO_5013153701" evidence="2">
    <location>
        <begin position="20"/>
        <end position="1059"/>
    </location>
</feature>
<evidence type="ECO:0000313" key="4">
    <source>
        <dbReference type="Proteomes" id="UP000179807"/>
    </source>
</evidence>
<dbReference type="AlphaFoldDB" id="A0A1J4JIS0"/>
<dbReference type="InterPro" id="IPR039877">
    <property type="entry name" value="TMEM131-like"/>
</dbReference>
<organism evidence="3 4">
    <name type="scientific">Tritrichomonas foetus</name>
    <dbReference type="NCBI Taxonomy" id="1144522"/>
    <lineage>
        <taxon>Eukaryota</taxon>
        <taxon>Metamonada</taxon>
        <taxon>Parabasalia</taxon>
        <taxon>Tritrichomonadida</taxon>
        <taxon>Tritrichomonadidae</taxon>
        <taxon>Tritrichomonas</taxon>
    </lineage>
</organism>
<accession>A0A1J4JIS0</accession>
<protein>
    <submittedName>
        <fullName evidence="3">Uncharacterized protein</fullName>
    </submittedName>
</protein>
<dbReference type="InterPro" id="IPR013783">
    <property type="entry name" value="Ig-like_fold"/>
</dbReference>
<dbReference type="RefSeq" id="XP_068351384.1">
    <property type="nucleotide sequence ID" value="XM_068510235.1"/>
</dbReference>
<keyword evidence="4" id="KW-1185">Reference proteome</keyword>
<dbReference type="OrthoDB" id="10599083at2759"/>
<sequence length="1059" mass="120793">MKPLCFIFFLLFSVAANYGSYEMTLILQSYSVEQIGRSSHQFKFGLIGSHLDPDANGKWRFLDHKESPIRFNGPFWLLFIENNFHHLPTKITTTNFSNYVSFFRKSLFVPDLNLLFVKHVTIKLFNKMNQSLIVTEITTFSREVYAVEFSELVVEPESELFLDLYICPQKSGTFSTMVMISTNKGIFPYSITYKAISSPRDSFISTIFHPTSLMTTNITVKIPSILQSKKVSVVFDASILSLERHSHDKLNIDFNVEGLSPGFYVSFLNFLSPNIGRNYPIFLSVSSRFLQSYFPVMIFNTITNSTEIQEMDIKMVNPTIISIQIMSVHLAFDAPSNVYIEHTKPPLNCNPQEITAVGKVIVTGSKSGEINTNVVVSYEAFDFVVQTVEIPIKGYVSIGNFRPSVPKIEIVGTNQKEFKFYFFNDFKETAFVLSAHIESESFNIIDFEIFTVGPNEKSKEIIIIYNSLNVIDKVESLLYIETNITRLTVPISGYNGNVTISKNSTSDPSNSTCSQLYYEFPSVLVDTEKVISFYITNPNPLNFQTKLVSNSSLMEIVSNDVINIMPFTTEKFSFKINFKDPKKETSQESKIQKDDIEKGFIDTAQRGKLYFNLGDTMFHINISWHPIYGKFSLTSSLPKNIVFGLKYNATVFVSSTYPKSLKIKQIKSLMGDFTKIKRIIIKQNNTTDIGSIEFEFDSSFLSNFPDFINLTNNFNHQPCLLPIEFTFRLVDGHIVKSNLTISFRHEIFPGTFYSFGLVPINYQSLATVSVFNFFDLPVLYRIITNPEKEKVLSVKSPKNSVVDPGKNLSIIFAYSPVEVGRRVLAIAVSSNVTIPFYIELTAEAIMPSFNFIDHNGSIVDTLIYKLNSITTIEENIFLRNDGNISIPIEKLEISSKMHLKSKCGNFLNIAEKCSIHFKIDPNVLLQKKNDIILEVVSCKKIQRINITVFLDDKIIVKMKLRKLLKYIFVLFLSVLPMFIQFYEVKFAFARVTRDYIHRESMLQKEIDKLSVSKRSSVAMQTSTPESKPFMGRWVRSNLVSTPVSKHGIEMMTKLLENVK</sequence>
<keyword evidence="1" id="KW-0812">Transmembrane</keyword>
<evidence type="ECO:0000256" key="2">
    <source>
        <dbReference type="SAM" id="SignalP"/>
    </source>
</evidence>
<keyword evidence="1" id="KW-1133">Transmembrane helix</keyword>
<gene>
    <name evidence="3" type="ORF">TRFO_35407</name>
</gene>
<evidence type="ECO:0000313" key="3">
    <source>
        <dbReference type="EMBL" id="OHS98247.1"/>
    </source>
</evidence>
<feature type="signal peptide" evidence="2">
    <location>
        <begin position="1"/>
        <end position="19"/>
    </location>
</feature>
<feature type="transmembrane region" description="Helical" evidence="1">
    <location>
        <begin position="963"/>
        <end position="982"/>
    </location>
</feature>
<dbReference type="PANTHER" id="PTHR22050">
    <property type="entry name" value="RW1 PROTEIN HOMOLOG"/>
    <property type="match status" value="1"/>
</dbReference>
<comment type="caution">
    <text evidence="3">The sequence shown here is derived from an EMBL/GenBank/DDBJ whole genome shotgun (WGS) entry which is preliminary data.</text>
</comment>
<dbReference type="EMBL" id="MLAK01001068">
    <property type="protein sequence ID" value="OHS98247.1"/>
    <property type="molecule type" value="Genomic_DNA"/>
</dbReference>
<name>A0A1J4JIS0_9EUKA</name>
<dbReference type="Gene3D" id="2.60.40.10">
    <property type="entry name" value="Immunoglobulins"/>
    <property type="match status" value="1"/>
</dbReference>
<dbReference type="GeneID" id="94844939"/>
<evidence type="ECO:0000256" key="1">
    <source>
        <dbReference type="SAM" id="Phobius"/>
    </source>
</evidence>
<reference evidence="3" key="1">
    <citation type="submission" date="2016-10" db="EMBL/GenBank/DDBJ databases">
        <authorList>
            <person name="Benchimol M."/>
            <person name="Almeida L.G."/>
            <person name="Vasconcelos A.T."/>
            <person name="Perreira-Neves A."/>
            <person name="Rosa I.A."/>
            <person name="Tasca T."/>
            <person name="Bogo M.R."/>
            <person name="de Souza W."/>
        </authorList>
    </citation>
    <scope>NUCLEOTIDE SEQUENCE [LARGE SCALE GENOMIC DNA]</scope>
    <source>
        <strain evidence="3">K</strain>
    </source>
</reference>
<keyword evidence="1" id="KW-0472">Membrane</keyword>
<dbReference type="VEuPathDB" id="TrichDB:TRFO_35407"/>